<proteinExistence type="predicted"/>
<dbReference type="GeneID" id="9837124"/>
<dbReference type="AlphaFoldDB" id="A0A090M7A8"/>
<dbReference type="KEGG" id="ota:OT_ostta02g01310"/>
<dbReference type="InParanoid" id="A0A090M7A8"/>
<dbReference type="Proteomes" id="UP000009170">
    <property type="component" value="Unassembled WGS sequence"/>
</dbReference>
<sequence length="341" mass="39477">MLIRMCTEPVRREASLKNLAETIRRLPALERQKYGPRFSKLCKLVRIHHVTASVVHMNSIKELEDHGTLILLKDLLHLGRCNLALAVAELLFKDITWLENYLHAKSVRLPETVIQGKLQYHISDRFLRSNILLSAMRSQEGIGGQCDCRMKKCLITSKHSTAFRRGLDEESIDTLHVKAPNIQSNSSKEWWRSHTRLSTYMCPSVSFHQDELATNQSFVAKAIVHMRRDHIVQQKELSTVIQLKRVKSGALHALFSYFLFKPSKSSLGALQKIPLRELIYENLRIEEDLKVVQNLAINQGLNERQFIWLLLSRYYTDGDFNKVEHLGQKLPRFSLVELEEK</sequence>
<keyword evidence="2" id="KW-1185">Reference proteome</keyword>
<comment type="caution">
    <text evidence="1">The sequence shown here is derived from an EMBL/GenBank/DDBJ whole genome shotgun (WGS) entry which is preliminary data.</text>
</comment>
<reference evidence="1 2" key="2">
    <citation type="journal article" date="2014" name="BMC Genomics">
        <title>An improved genome of the model marine alga Ostreococcus tauri unfolds by assessing Illumina de novo assemblies.</title>
        <authorList>
            <person name="Blanc-Mathieu R."/>
            <person name="Verhelst B."/>
            <person name="Derelle E."/>
            <person name="Rombauts S."/>
            <person name="Bouget F.Y."/>
            <person name="Carre I."/>
            <person name="Chateau A."/>
            <person name="Eyre-Walker A."/>
            <person name="Grimsley N."/>
            <person name="Moreau H."/>
            <person name="Piegu B."/>
            <person name="Rivals E."/>
            <person name="Schackwitz W."/>
            <person name="Van de Peer Y."/>
            <person name="Piganeau G."/>
        </authorList>
    </citation>
    <scope>NUCLEOTIDE SEQUENCE [LARGE SCALE GENOMIC DNA]</scope>
    <source>
        <strain evidence="2">OTTH 0595 / CCAP 157/2 / RCC745</strain>
    </source>
</reference>
<protein>
    <submittedName>
        <fullName evidence="1">Unnamed product</fullName>
    </submittedName>
</protein>
<organism evidence="1 2">
    <name type="scientific">Ostreococcus tauri</name>
    <name type="common">Marine green alga</name>
    <dbReference type="NCBI Taxonomy" id="70448"/>
    <lineage>
        <taxon>Eukaryota</taxon>
        <taxon>Viridiplantae</taxon>
        <taxon>Chlorophyta</taxon>
        <taxon>Mamiellophyceae</taxon>
        <taxon>Mamiellales</taxon>
        <taxon>Bathycoccaceae</taxon>
        <taxon>Ostreococcus</taxon>
    </lineage>
</organism>
<dbReference type="EMBL" id="CAID01000002">
    <property type="protein sequence ID" value="CEG00972.1"/>
    <property type="molecule type" value="Genomic_DNA"/>
</dbReference>
<evidence type="ECO:0000313" key="1">
    <source>
        <dbReference type="EMBL" id="CEG00972.1"/>
    </source>
</evidence>
<accession>A0A090M7A8</accession>
<dbReference type="RefSeq" id="XP_022840710.1">
    <property type="nucleotide sequence ID" value="XM_022985016.1"/>
</dbReference>
<gene>
    <name evidence="1" type="ORF">OT_ostta02g01310</name>
</gene>
<evidence type="ECO:0000313" key="2">
    <source>
        <dbReference type="Proteomes" id="UP000009170"/>
    </source>
</evidence>
<name>A0A090M7A8_OSTTA</name>
<reference evidence="2" key="1">
    <citation type="journal article" date="2006" name="Proc. Natl. Acad. Sci. U.S.A.">
        <title>Genome analysis of the smallest free-living eukaryote Ostreococcus tauri unveils many unique features.</title>
        <authorList>
            <person name="Derelle E."/>
            <person name="Ferraz C."/>
            <person name="Rombauts S."/>
            <person name="Rouze P."/>
            <person name="Worden A.Z."/>
            <person name="Robbens S."/>
            <person name="Partensky F."/>
            <person name="Degroeve S."/>
            <person name="Echeynie S."/>
            <person name="Cooke R."/>
            <person name="Saeys Y."/>
            <person name="Wuyts J."/>
            <person name="Jabbari K."/>
            <person name="Bowler C."/>
            <person name="Panaud O."/>
            <person name="Piegu B."/>
            <person name="Ball S.G."/>
            <person name="Ral J.-P."/>
            <person name="Bouget F.-Y."/>
            <person name="Piganeau G."/>
            <person name="De Baets B."/>
            <person name="Picard A."/>
            <person name="Delseny M."/>
            <person name="Demaille J."/>
            <person name="Van de Peer Y."/>
            <person name="Moreau H."/>
        </authorList>
    </citation>
    <scope>NUCLEOTIDE SEQUENCE [LARGE SCALE GENOMIC DNA]</scope>
    <source>
        <strain evidence="2">OTTH 0595 / CCAP 157/2 / RCC745</strain>
    </source>
</reference>